<evidence type="ECO:0000259" key="2">
    <source>
        <dbReference type="Pfam" id="PF13471"/>
    </source>
</evidence>
<dbReference type="Proteomes" id="UP001140076">
    <property type="component" value="Unassembled WGS sequence"/>
</dbReference>
<keyword evidence="4" id="KW-1185">Reference proteome</keyword>
<feature type="domain" description="Microcin J25-processing protein McjB C-terminal" evidence="2">
    <location>
        <begin position="133"/>
        <end position="234"/>
    </location>
</feature>
<dbReference type="InterPro" id="IPR053521">
    <property type="entry name" value="McjB-like"/>
</dbReference>
<gene>
    <name evidence="3" type="ORF">LG943_20975</name>
</gene>
<dbReference type="RefSeq" id="WP_408648626.1">
    <property type="nucleotide sequence ID" value="NZ_JAJAQC010000041.1"/>
</dbReference>
<evidence type="ECO:0000313" key="4">
    <source>
        <dbReference type="Proteomes" id="UP001140076"/>
    </source>
</evidence>
<feature type="region of interest" description="Disordered" evidence="1">
    <location>
        <begin position="225"/>
        <end position="250"/>
    </location>
</feature>
<evidence type="ECO:0000256" key="1">
    <source>
        <dbReference type="SAM" id="MobiDB-lite"/>
    </source>
</evidence>
<reference evidence="3" key="1">
    <citation type="submission" date="2021-10" db="EMBL/GenBank/DDBJ databases">
        <title>Streptomonospora sp. nov., isolated from mangrove soil.</title>
        <authorList>
            <person name="Chen X."/>
            <person name="Ge X."/>
            <person name="Liu W."/>
        </authorList>
    </citation>
    <scope>NUCLEOTIDE SEQUENCE</scope>
    <source>
        <strain evidence="3">S1-112</strain>
    </source>
</reference>
<dbReference type="AlphaFoldDB" id="A0A9X3NTX2"/>
<protein>
    <submittedName>
        <fullName evidence="3">Lasso peptide biosynthesis B2 protein</fullName>
    </submittedName>
</protein>
<dbReference type="EMBL" id="JAJAQC010000041">
    <property type="protein sequence ID" value="MDA0566765.1"/>
    <property type="molecule type" value="Genomic_DNA"/>
</dbReference>
<accession>A0A9X3NTX2</accession>
<organism evidence="3 4">
    <name type="scientific">Streptomonospora mangrovi</name>
    <dbReference type="NCBI Taxonomy" id="2883123"/>
    <lineage>
        <taxon>Bacteria</taxon>
        <taxon>Bacillati</taxon>
        <taxon>Actinomycetota</taxon>
        <taxon>Actinomycetes</taxon>
        <taxon>Streptosporangiales</taxon>
        <taxon>Nocardiopsidaceae</taxon>
        <taxon>Streptomonospora</taxon>
    </lineage>
</organism>
<proteinExistence type="predicted"/>
<dbReference type="NCBIfam" id="NF033537">
    <property type="entry name" value="lasso_biosyn_B2"/>
    <property type="match status" value="1"/>
</dbReference>
<evidence type="ECO:0000313" key="3">
    <source>
        <dbReference type="EMBL" id="MDA0566765.1"/>
    </source>
</evidence>
<comment type="caution">
    <text evidence="3">The sequence shown here is derived from an EMBL/GenBank/DDBJ whole genome shotgun (WGS) entry which is preliminary data.</text>
</comment>
<dbReference type="InterPro" id="IPR032708">
    <property type="entry name" value="McjB_C"/>
</dbReference>
<name>A0A9X3NTX2_9ACTN</name>
<dbReference type="Pfam" id="PF13471">
    <property type="entry name" value="Transglut_core3"/>
    <property type="match status" value="1"/>
</dbReference>
<sequence>MDAYVTAPEHLRSVAFPAVTVLLDTRTGTVQALTGTAAKIWAEIATTADPQAPVAGIAPETVARTVSALAQRRLLLSTATAQPWSPPAIGHEPSPSWGTHVSPAALTAIPAPPWPWHLPAAAALIATLITRHAGRRQRRFARLQRLATRQTPLRPAPPATVRHAVRAVRRVSRLIPARVACLEESTAAMVTLRALGYSAQWRHGVATDPIRLHAWVQAGGRPVDEPADTANYTPFPGAFHERPDPAGSLG</sequence>